<feature type="chain" id="PRO_5047532189" description="DUF4347 domain-containing protein" evidence="1">
    <location>
        <begin position="21"/>
        <end position="105"/>
    </location>
</feature>
<evidence type="ECO:0008006" key="4">
    <source>
        <dbReference type="Google" id="ProtNLM"/>
    </source>
</evidence>
<evidence type="ECO:0000313" key="2">
    <source>
        <dbReference type="EMBL" id="MDO5976415.1"/>
    </source>
</evidence>
<dbReference type="EMBL" id="JAUOEL010000008">
    <property type="protein sequence ID" value="MDO5976415.1"/>
    <property type="molecule type" value="Genomic_DNA"/>
</dbReference>
<gene>
    <name evidence="2" type="ORF">Q4Q40_19625</name>
</gene>
<proteinExistence type="predicted"/>
<dbReference type="Proteomes" id="UP001176806">
    <property type="component" value="Unassembled WGS sequence"/>
</dbReference>
<accession>A0ABT8WTA6</accession>
<keyword evidence="1" id="KW-0732">Signal</keyword>
<dbReference type="RefSeq" id="WP_303303707.1">
    <property type="nucleotide sequence ID" value="NZ_BAABDA010000001.1"/>
</dbReference>
<evidence type="ECO:0000313" key="3">
    <source>
        <dbReference type="Proteomes" id="UP001176806"/>
    </source>
</evidence>
<protein>
    <recommendedName>
        <fullName evidence="4">DUF4347 domain-containing protein</fullName>
    </recommendedName>
</protein>
<feature type="signal peptide" evidence="1">
    <location>
        <begin position="1"/>
        <end position="20"/>
    </location>
</feature>
<organism evidence="2 3">
    <name type="scientific">Flavivirga jejuensis</name>
    <dbReference type="NCBI Taxonomy" id="870487"/>
    <lineage>
        <taxon>Bacteria</taxon>
        <taxon>Pseudomonadati</taxon>
        <taxon>Bacteroidota</taxon>
        <taxon>Flavobacteriia</taxon>
        <taxon>Flavobacteriales</taxon>
        <taxon>Flavobacteriaceae</taxon>
        <taxon>Flavivirga</taxon>
    </lineage>
</organism>
<reference evidence="2" key="1">
    <citation type="submission" date="2023-07" db="EMBL/GenBank/DDBJ databases">
        <title>Two novel species in the genus Flavivirga.</title>
        <authorList>
            <person name="Kwon K."/>
        </authorList>
    </citation>
    <scope>NUCLEOTIDE SEQUENCE</scope>
    <source>
        <strain evidence="2">KACC 14158</strain>
    </source>
</reference>
<comment type="caution">
    <text evidence="2">The sequence shown here is derived from an EMBL/GenBank/DDBJ whole genome shotgun (WGS) entry which is preliminary data.</text>
</comment>
<name>A0ABT8WTA6_9FLAO</name>
<sequence length="105" mass="11868">MKANIYILLILLLSFSFGNAQSTTEITKKAPNKVILVSVNNETVTATTNNLVETVKENDVLLIDATELKESIARSTSDIRLYFNRIRNVENIKLLFPKMNKIIKV</sequence>
<evidence type="ECO:0000256" key="1">
    <source>
        <dbReference type="SAM" id="SignalP"/>
    </source>
</evidence>
<keyword evidence="3" id="KW-1185">Reference proteome</keyword>